<organism evidence="3 4">
    <name type="scientific">Nocardioides imazamoxiresistens</name>
    <dbReference type="NCBI Taxonomy" id="3231893"/>
    <lineage>
        <taxon>Bacteria</taxon>
        <taxon>Bacillati</taxon>
        <taxon>Actinomycetota</taxon>
        <taxon>Actinomycetes</taxon>
        <taxon>Propionibacteriales</taxon>
        <taxon>Nocardioidaceae</taxon>
        <taxon>Nocardioides</taxon>
    </lineage>
</organism>
<protein>
    <submittedName>
        <fullName evidence="3">Asp23/Gls24 family envelope stress response protein</fullName>
    </submittedName>
</protein>
<dbReference type="InterPro" id="IPR005531">
    <property type="entry name" value="Asp23"/>
</dbReference>
<proteinExistence type="inferred from homology"/>
<comment type="caution">
    <text evidence="3">The sequence shown here is derived from an EMBL/GenBank/DDBJ whole genome shotgun (WGS) entry which is preliminary data.</text>
</comment>
<feature type="compositionally biased region" description="Basic and acidic residues" evidence="2">
    <location>
        <begin position="23"/>
        <end position="38"/>
    </location>
</feature>
<comment type="similarity">
    <text evidence="1">Belongs to the asp23 family.</text>
</comment>
<dbReference type="RefSeq" id="WP_315732997.1">
    <property type="nucleotide sequence ID" value="NZ_JAVYII010000004.1"/>
</dbReference>
<dbReference type="EMBL" id="JAVYII010000004">
    <property type="protein sequence ID" value="MDT9593502.1"/>
    <property type="molecule type" value="Genomic_DNA"/>
</dbReference>
<sequence length="158" mass="16841">MADLRSPHDPPEGAVATDPVDGSTDRPDAQVEPRHRGDDPDDEAGNRGSLEVRTRVLRTLVERAVLEVPGTVSHDSGLSKLPGLSSSKAGVEMHGRSARVSAQVACVWPCEVAALAEEVRRHVRATAARLSGVHISSVDVTVRVVSPDDVDDSSRRVE</sequence>
<accession>A0ABU3PXG0</accession>
<dbReference type="Proteomes" id="UP001268542">
    <property type="component" value="Unassembled WGS sequence"/>
</dbReference>
<name>A0ABU3PXG0_9ACTN</name>
<dbReference type="Pfam" id="PF03780">
    <property type="entry name" value="Asp23"/>
    <property type="match status" value="1"/>
</dbReference>
<evidence type="ECO:0000256" key="1">
    <source>
        <dbReference type="ARBA" id="ARBA00005721"/>
    </source>
</evidence>
<feature type="compositionally biased region" description="Basic and acidic residues" evidence="2">
    <location>
        <begin position="1"/>
        <end position="11"/>
    </location>
</feature>
<gene>
    <name evidence="3" type="ORF">RDV89_10525</name>
</gene>
<evidence type="ECO:0000256" key="2">
    <source>
        <dbReference type="SAM" id="MobiDB-lite"/>
    </source>
</evidence>
<reference evidence="3 4" key="1">
    <citation type="submission" date="2023-08" db="EMBL/GenBank/DDBJ databases">
        <title>Nocardioides seae sp. nov., a bacterium isolated from a soil.</title>
        <authorList>
            <person name="Wang X."/>
        </authorList>
    </citation>
    <scope>NUCLEOTIDE SEQUENCE [LARGE SCALE GENOMIC DNA]</scope>
    <source>
        <strain evidence="3 4">YZH12</strain>
    </source>
</reference>
<evidence type="ECO:0000313" key="4">
    <source>
        <dbReference type="Proteomes" id="UP001268542"/>
    </source>
</evidence>
<keyword evidence="4" id="KW-1185">Reference proteome</keyword>
<evidence type="ECO:0000313" key="3">
    <source>
        <dbReference type="EMBL" id="MDT9593502.1"/>
    </source>
</evidence>
<feature type="region of interest" description="Disordered" evidence="2">
    <location>
        <begin position="1"/>
        <end position="53"/>
    </location>
</feature>